<evidence type="ECO:0000259" key="9">
    <source>
        <dbReference type="Pfam" id="PF13098"/>
    </source>
</evidence>
<dbReference type="PANTHER" id="PTHR35272:SF3">
    <property type="entry name" value="THIOL:DISULFIDE INTERCHANGE PROTEIN DSBC"/>
    <property type="match status" value="1"/>
</dbReference>
<dbReference type="InterPro" id="IPR012336">
    <property type="entry name" value="Thioredoxin-like_fold"/>
</dbReference>
<feature type="domain" description="Thioredoxin-like fold" evidence="9">
    <location>
        <begin position="126"/>
        <end position="246"/>
    </location>
</feature>
<sequence>MKKLTRLAMLPSLAWAMCLSVGTAAADDAAIGLIKQKLGALQQQMPVESIQASEQVKGLYEVRLSTGETFFATPNGRYLVVGDLYEVAEQGVLNLSEQARDQARIQAVQAIDPSTQILFSPSAPVKASVYVFTDVDCPYCQKLHQEVPKLTAAGVEVRYLAFPRTGPQSATYQKMQQVWCAQDKAQALTQVKQGQSLETPPCDSQALPTQYALGQSVGVRGTPSIVLPDGRMIPGYVQAEQLITALGLSLETAN</sequence>
<comment type="function">
    <text evidence="7">Required for disulfide bond formation in some periplasmic proteins. Acts by transferring its disulfide bond to other proteins and is reduced in the process.</text>
</comment>
<dbReference type="SUPFAM" id="SSF54423">
    <property type="entry name" value="DsbC/DsbG N-terminal domain-like"/>
    <property type="match status" value="1"/>
</dbReference>
<dbReference type="InterPro" id="IPR033954">
    <property type="entry name" value="DiS-bond_Isoase_DsbC/G"/>
</dbReference>
<evidence type="ECO:0000313" key="10">
    <source>
        <dbReference type="EMBL" id="SEI78069.1"/>
    </source>
</evidence>
<dbReference type="SUPFAM" id="SSF52833">
    <property type="entry name" value="Thioredoxin-like"/>
    <property type="match status" value="1"/>
</dbReference>
<keyword evidence="3 7" id="KW-0732">Signal</keyword>
<dbReference type="STRING" id="64971.SAMN05421831_11021"/>
<evidence type="ECO:0000256" key="5">
    <source>
        <dbReference type="ARBA" id="ARBA00023157"/>
    </source>
</evidence>
<dbReference type="CDD" id="cd03020">
    <property type="entry name" value="DsbA_DsbC_DsbG"/>
    <property type="match status" value="1"/>
</dbReference>
<dbReference type="InterPro" id="IPR036249">
    <property type="entry name" value="Thioredoxin-like_sf"/>
</dbReference>
<dbReference type="GO" id="GO:0042597">
    <property type="term" value="C:periplasmic space"/>
    <property type="evidence" value="ECO:0007669"/>
    <property type="project" value="UniProtKB-SubCell"/>
</dbReference>
<keyword evidence="5" id="KW-1015">Disulfide bond</keyword>
<dbReference type="Gene3D" id="3.10.450.70">
    <property type="entry name" value="Disulphide bond isomerase, DsbC/G, N-terminal"/>
    <property type="match status" value="1"/>
</dbReference>
<name>A0A1H6TDA9_9GAMM</name>
<keyword evidence="4 7" id="KW-0574">Periplasm</keyword>
<dbReference type="InterPro" id="IPR051470">
    <property type="entry name" value="Thiol:disulfide_interchange"/>
</dbReference>
<gene>
    <name evidence="10" type="ORF">SAMN05421831_11021</name>
</gene>
<dbReference type="InterPro" id="IPR009094">
    <property type="entry name" value="DiS-bond_isomerase_DsbC/G_N_sf"/>
</dbReference>
<comment type="similarity">
    <text evidence="2 7">Belongs to the thioredoxin family. DsbC subfamily.</text>
</comment>
<dbReference type="AlphaFoldDB" id="A0A1H6TDA9"/>
<organism evidence="10 11">
    <name type="scientific">Allopseudospirillum japonicum</name>
    <dbReference type="NCBI Taxonomy" id="64971"/>
    <lineage>
        <taxon>Bacteria</taxon>
        <taxon>Pseudomonadati</taxon>
        <taxon>Pseudomonadota</taxon>
        <taxon>Gammaproteobacteria</taxon>
        <taxon>Oceanospirillales</taxon>
        <taxon>Oceanospirillaceae</taxon>
        <taxon>Allopseudospirillum</taxon>
    </lineage>
</organism>
<dbReference type="RefSeq" id="WP_177166867.1">
    <property type="nucleotide sequence ID" value="NZ_FNYH01000010.1"/>
</dbReference>
<evidence type="ECO:0000313" key="11">
    <source>
        <dbReference type="Proteomes" id="UP000242999"/>
    </source>
</evidence>
<proteinExistence type="inferred from homology"/>
<accession>A0A1H6TDA9</accession>
<feature type="domain" description="Disulphide bond isomerase DsbC/G N-terminal" evidence="8">
    <location>
        <begin position="23"/>
        <end position="97"/>
    </location>
</feature>
<reference evidence="11" key="1">
    <citation type="submission" date="2016-10" db="EMBL/GenBank/DDBJ databases">
        <authorList>
            <person name="Varghese N."/>
            <person name="Submissions S."/>
        </authorList>
    </citation>
    <scope>NUCLEOTIDE SEQUENCE [LARGE SCALE GENOMIC DNA]</scope>
    <source>
        <strain evidence="11">DSM 7165</strain>
    </source>
</reference>
<evidence type="ECO:0000256" key="7">
    <source>
        <dbReference type="RuleBase" id="RU364038"/>
    </source>
</evidence>
<feature type="signal peptide" evidence="7">
    <location>
        <begin position="1"/>
        <end position="26"/>
    </location>
</feature>
<keyword evidence="11" id="KW-1185">Reference proteome</keyword>
<feature type="chain" id="PRO_5017100620" description="Thiol:disulfide interchange protein" evidence="7">
    <location>
        <begin position="27"/>
        <end position="254"/>
    </location>
</feature>
<evidence type="ECO:0000256" key="4">
    <source>
        <dbReference type="ARBA" id="ARBA00022764"/>
    </source>
</evidence>
<keyword evidence="6 7" id="KW-0676">Redox-active center</keyword>
<dbReference type="Proteomes" id="UP000242999">
    <property type="component" value="Unassembled WGS sequence"/>
</dbReference>
<evidence type="ECO:0000256" key="1">
    <source>
        <dbReference type="ARBA" id="ARBA00004418"/>
    </source>
</evidence>
<dbReference type="InterPro" id="IPR018950">
    <property type="entry name" value="DiS-bond_isomerase_DsbC/G_N"/>
</dbReference>
<protein>
    <recommendedName>
        <fullName evidence="7">Thiol:disulfide interchange protein</fullName>
    </recommendedName>
</protein>
<dbReference type="Pfam" id="PF10411">
    <property type="entry name" value="DsbC_N"/>
    <property type="match status" value="1"/>
</dbReference>
<dbReference type="Pfam" id="PF13098">
    <property type="entry name" value="Thioredoxin_2"/>
    <property type="match status" value="1"/>
</dbReference>
<evidence type="ECO:0000259" key="8">
    <source>
        <dbReference type="Pfam" id="PF10411"/>
    </source>
</evidence>
<comment type="subcellular location">
    <subcellularLocation>
        <location evidence="1 7">Periplasm</location>
    </subcellularLocation>
</comment>
<dbReference type="Gene3D" id="3.40.30.10">
    <property type="entry name" value="Glutaredoxin"/>
    <property type="match status" value="1"/>
</dbReference>
<dbReference type="PANTHER" id="PTHR35272">
    <property type="entry name" value="THIOL:DISULFIDE INTERCHANGE PROTEIN DSBC-RELATED"/>
    <property type="match status" value="1"/>
</dbReference>
<evidence type="ECO:0000256" key="6">
    <source>
        <dbReference type="ARBA" id="ARBA00023284"/>
    </source>
</evidence>
<evidence type="ECO:0000256" key="2">
    <source>
        <dbReference type="ARBA" id="ARBA00009813"/>
    </source>
</evidence>
<evidence type="ECO:0000256" key="3">
    <source>
        <dbReference type="ARBA" id="ARBA00022729"/>
    </source>
</evidence>
<dbReference type="EMBL" id="FNYH01000010">
    <property type="protein sequence ID" value="SEI78069.1"/>
    <property type="molecule type" value="Genomic_DNA"/>
</dbReference>